<name>A0ABS4ZDK1_9ACTN</name>
<protein>
    <submittedName>
        <fullName evidence="1">Uncharacterized protein</fullName>
    </submittedName>
</protein>
<evidence type="ECO:0000313" key="1">
    <source>
        <dbReference type="EMBL" id="MBP2419117.1"/>
    </source>
</evidence>
<dbReference type="Proteomes" id="UP000758168">
    <property type="component" value="Unassembled WGS sequence"/>
</dbReference>
<gene>
    <name evidence="1" type="ORF">JOF54_004039</name>
</gene>
<dbReference type="RefSeq" id="WP_210059201.1">
    <property type="nucleotide sequence ID" value="NZ_BAAAMH010000035.1"/>
</dbReference>
<proteinExistence type="predicted"/>
<accession>A0ABS4ZDK1</accession>
<evidence type="ECO:0000313" key="2">
    <source>
        <dbReference type="Proteomes" id="UP000758168"/>
    </source>
</evidence>
<comment type="caution">
    <text evidence="1">The sequence shown here is derived from an EMBL/GenBank/DDBJ whole genome shotgun (WGS) entry which is preliminary data.</text>
</comment>
<organism evidence="1 2">
    <name type="scientific">Microlunatus capsulatus</name>
    <dbReference type="NCBI Taxonomy" id="99117"/>
    <lineage>
        <taxon>Bacteria</taxon>
        <taxon>Bacillati</taxon>
        <taxon>Actinomycetota</taxon>
        <taxon>Actinomycetes</taxon>
        <taxon>Propionibacteriales</taxon>
        <taxon>Propionibacteriaceae</taxon>
        <taxon>Microlunatus</taxon>
    </lineage>
</organism>
<keyword evidence="2" id="KW-1185">Reference proteome</keyword>
<reference evidence="1 2" key="1">
    <citation type="submission" date="2021-03" db="EMBL/GenBank/DDBJ databases">
        <title>Sequencing the genomes of 1000 actinobacteria strains.</title>
        <authorList>
            <person name="Klenk H.-P."/>
        </authorList>
    </citation>
    <scope>NUCLEOTIDE SEQUENCE [LARGE SCALE GENOMIC DNA]</scope>
    <source>
        <strain evidence="1 2">DSM 12936</strain>
    </source>
</reference>
<sequence length="102" mass="10933">MTLTTPAPTTPGTGLRQQVLALYLSNSSLDAAVVAWGAWDGTGATRPTAGDADEPPYATGVEALLDGWRLFQASPLQPPAPGHEYDTSFLKHEFFFEKLVEV</sequence>
<dbReference type="EMBL" id="JAGIOB010000001">
    <property type="protein sequence ID" value="MBP2419117.1"/>
    <property type="molecule type" value="Genomic_DNA"/>
</dbReference>